<dbReference type="GO" id="GO:0005737">
    <property type="term" value="C:cytoplasm"/>
    <property type="evidence" value="ECO:0007669"/>
    <property type="project" value="UniProtKB-ARBA"/>
</dbReference>
<comment type="caution">
    <text evidence="6">The sequence shown here is derived from an EMBL/GenBank/DDBJ whole genome shotgun (WGS) entry which is preliminary data.</text>
</comment>
<evidence type="ECO:0000313" key="6">
    <source>
        <dbReference type="EMBL" id="RNB75191.1"/>
    </source>
</evidence>
<keyword evidence="4" id="KW-0411">Iron-sulfur</keyword>
<reference evidence="6 7" key="1">
    <citation type="submission" date="2018-10" db="EMBL/GenBank/DDBJ databases">
        <title>Phylogenomics of Brevibacillus.</title>
        <authorList>
            <person name="Dunlap C."/>
        </authorList>
    </citation>
    <scope>NUCLEOTIDE SEQUENCE [LARGE SCALE GENOMIC DNA]</scope>
    <source>
        <strain evidence="6 7">JCM 12215</strain>
    </source>
</reference>
<evidence type="ECO:0000256" key="1">
    <source>
        <dbReference type="ARBA" id="ARBA00022714"/>
    </source>
</evidence>
<name>A0A3M8CI25_9BACL</name>
<accession>A0A3M8CI25</accession>
<keyword evidence="1" id="KW-0001">2Fe-2S</keyword>
<dbReference type="RefSeq" id="WP_122908176.1">
    <property type="nucleotide sequence ID" value="NZ_CBCSBE010000001.1"/>
</dbReference>
<dbReference type="Proteomes" id="UP000282028">
    <property type="component" value="Unassembled WGS sequence"/>
</dbReference>
<dbReference type="EMBL" id="RHHR01000010">
    <property type="protein sequence ID" value="RNB75191.1"/>
    <property type="molecule type" value="Genomic_DNA"/>
</dbReference>
<dbReference type="GO" id="GO:0046872">
    <property type="term" value="F:metal ion binding"/>
    <property type="evidence" value="ECO:0007669"/>
    <property type="project" value="UniProtKB-KW"/>
</dbReference>
<dbReference type="GO" id="GO:0051537">
    <property type="term" value="F:2 iron, 2 sulfur cluster binding"/>
    <property type="evidence" value="ECO:0007669"/>
    <property type="project" value="UniProtKB-KW"/>
</dbReference>
<proteinExistence type="predicted"/>
<feature type="domain" description="Iron-binding zinc finger CDGSH type" evidence="5">
    <location>
        <begin position="23"/>
        <end position="62"/>
    </location>
</feature>
<dbReference type="InterPro" id="IPR042216">
    <property type="entry name" value="MitoNEET_CISD"/>
</dbReference>
<keyword evidence="2" id="KW-0479">Metal-binding</keyword>
<dbReference type="InterPro" id="IPR018967">
    <property type="entry name" value="FeS-contain_CDGSH-typ"/>
</dbReference>
<keyword evidence="7" id="KW-1185">Reference proteome</keyword>
<dbReference type="AlphaFoldDB" id="A0A3M8CI25"/>
<dbReference type="SMART" id="SM00704">
    <property type="entry name" value="ZnF_CDGSH"/>
    <property type="match status" value="1"/>
</dbReference>
<protein>
    <submittedName>
        <fullName evidence="6">CDGSH iron-sulfur domain-containing protein</fullName>
    </submittedName>
</protein>
<dbReference type="OrthoDB" id="9795032at2"/>
<dbReference type="Gene3D" id="3.40.5.90">
    <property type="entry name" value="CDGSH iron-sulfur domain, mitoNEET-type"/>
    <property type="match status" value="1"/>
</dbReference>
<evidence type="ECO:0000256" key="3">
    <source>
        <dbReference type="ARBA" id="ARBA00023004"/>
    </source>
</evidence>
<gene>
    <name evidence="6" type="ORF">EDM52_06230</name>
</gene>
<organism evidence="6 7">
    <name type="scientific">Brevibacillus invocatus</name>
    <dbReference type="NCBI Taxonomy" id="173959"/>
    <lineage>
        <taxon>Bacteria</taxon>
        <taxon>Bacillati</taxon>
        <taxon>Bacillota</taxon>
        <taxon>Bacilli</taxon>
        <taxon>Bacillales</taxon>
        <taxon>Paenibacillaceae</taxon>
        <taxon>Brevibacillus</taxon>
    </lineage>
</organism>
<sequence>MDQEKVIIKINDNGSIRVNGHVELVDGAGDKYEVGSTFSLCRCGLSEKKPFCDGTHKKEGFESAPRAK</sequence>
<evidence type="ECO:0000256" key="4">
    <source>
        <dbReference type="ARBA" id="ARBA00023014"/>
    </source>
</evidence>
<keyword evidence="3" id="KW-0408">Iron</keyword>
<evidence type="ECO:0000259" key="5">
    <source>
        <dbReference type="SMART" id="SM00704"/>
    </source>
</evidence>
<dbReference type="Pfam" id="PF09360">
    <property type="entry name" value="zf-CDGSH"/>
    <property type="match status" value="1"/>
</dbReference>
<evidence type="ECO:0000256" key="2">
    <source>
        <dbReference type="ARBA" id="ARBA00022723"/>
    </source>
</evidence>
<evidence type="ECO:0000313" key="7">
    <source>
        <dbReference type="Proteomes" id="UP000282028"/>
    </source>
</evidence>